<dbReference type="RefSeq" id="XP_028464919.1">
    <property type="nucleotide sequence ID" value="XM_028614310.1"/>
</dbReference>
<dbReference type="GeneID" id="39582788"/>
<reference evidence="2 3" key="1">
    <citation type="journal article" date="2018" name="Mol. Ecol.">
        <title>The obligate alkalophilic soda-lake fungus Sodiomyces alkalinus has shifted to a protein diet.</title>
        <authorList>
            <person name="Grum-Grzhimaylo A.A."/>
            <person name="Falkoski D.L."/>
            <person name="van den Heuvel J."/>
            <person name="Valero-Jimenez C.A."/>
            <person name="Min B."/>
            <person name="Choi I.G."/>
            <person name="Lipzen A."/>
            <person name="Daum C.G."/>
            <person name="Aanen D.K."/>
            <person name="Tsang A."/>
            <person name="Henrissat B."/>
            <person name="Bilanenko E.N."/>
            <person name="de Vries R.P."/>
            <person name="van Kan J.A.L."/>
            <person name="Grigoriev I.V."/>
            <person name="Debets A.J.M."/>
        </authorList>
    </citation>
    <scope>NUCLEOTIDE SEQUENCE [LARGE SCALE GENOMIC DNA]</scope>
    <source>
        <strain evidence="2 3">F11</strain>
    </source>
</reference>
<protein>
    <submittedName>
        <fullName evidence="2">Uncharacterized protein</fullName>
    </submittedName>
</protein>
<evidence type="ECO:0000313" key="3">
    <source>
        <dbReference type="Proteomes" id="UP000272025"/>
    </source>
</evidence>
<gene>
    <name evidence="2" type="ORF">SODALDRAFT_360791</name>
</gene>
<organism evidence="2 3">
    <name type="scientific">Sodiomyces alkalinus (strain CBS 110278 / VKM F-3762 / F11)</name>
    <name type="common">Alkaliphilic filamentous fungus</name>
    <dbReference type="NCBI Taxonomy" id="1314773"/>
    <lineage>
        <taxon>Eukaryota</taxon>
        <taxon>Fungi</taxon>
        <taxon>Dikarya</taxon>
        <taxon>Ascomycota</taxon>
        <taxon>Pezizomycotina</taxon>
        <taxon>Sordariomycetes</taxon>
        <taxon>Hypocreomycetidae</taxon>
        <taxon>Glomerellales</taxon>
        <taxon>Plectosphaerellaceae</taxon>
        <taxon>Sodiomyces</taxon>
    </lineage>
</organism>
<dbReference type="Proteomes" id="UP000272025">
    <property type="component" value="Unassembled WGS sequence"/>
</dbReference>
<accession>A0A3N2PRH5</accession>
<dbReference type="AlphaFoldDB" id="A0A3N2PRH5"/>
<feature type="region of interest" description="Disordered" evidence="1">
    <location>
        <begin position="13"/>
        <end position="41"/>
    </location>
</feature>
<proteinExistence type="predicted"/>
<name>A0A3N2PRH5_SODAK</name>
<sequence length="464" mass="51252">MAFNLLPLCHAESRPVSGPESHLRRLRRPRKDGKSKSSPPGCVERRLKFDVVENLSPGGTISRTVDDPRSTAHRYLSLASNTLCSQFEVASLNFLCLSIFLCLEYCAPTKLNSPVDKCPVTGMCRMRRLIITSGLLICDASTLTLRSEPLSPRAPEPLIFPKLQKLPVVAPVHRVSLNFTAELDLDLRSISWAAAKRSDGRTLEGKRAFSPAADMEAPESRPSGFLFFSQTHDSKANAAQKLEEEILRSRQAGSLVGTGKDYSEQVPPQPLQQDPRNVGQRFRLKVGFYTDVGSRRSFQMQYLQGPGPMLPTNTFEDGRHETFRSASPWLEILTELEGRVAEAGLPGPGLIANDGIAGIHTSCNVLDSSYEHSPLLRLDSERDEPEHEEWIPGCGRCTRAADLSRGEMTLDAYFRMLRVGRPADINLCMMMSLGGYESGQSGKFESLKTTGIEGQEMTSKVARP</sequence>
<dbReference type="EMBL" id="ML119057">
    <property type="protein sequence ID" value="ROT37113.1"/>
    <property type="molecule type" value="Genomic_DNA"/>
</dbReference>
<feature type="compositionally biased region" description="Basic residues" evidence="1">
    <location>
        <begin position="24"/>
        <end position="33"/>
    </location>
</feature>
<evidence type="ECO:0000256" key="1">
    <source>
        <dbReference type="SAM" id="MobiDB-lite"/>
    </source>
</evidence>
<keyword evidence="3" id="KW-1185">Reference proteome</keyword>
<evidence type="ECO:0000313" key="2">
    <source>
        <dbReference type="EMBL" id="ROT37113.1"/>
    </source>
</evidence>